<accession>A0A975AL80</accession>
<dbReference type="Gene3D" id="3.30.750.24">
    <property type="entry name" value="STAS domain"/>
    <property type="match status" value="1"/>
</dbReference>
<dbReference type="PROSITE" id="PS50801">
    <property type="entry name" value="STAS"/>
    <property type="match status" value="1"/>
</dbReference>
<protein>
    <submittedName>
        <fullName evidence="2">STAS domain-containing protein</fullName>
    </submittedName>
</protein>
<dbReference type="InterPro" id="IPR002645">
    <property type="entry name" value="STAS_dom"/>
</dbReference>
<gene>
    <name evidence="2" type="ORF">JYB88_17635</name>
</gene>
<dbReference type="Pfam" id="PF13466">
    <property type="entry name" value="STAS_2"/>
    <property type="match status" value="1"/>
</dbReference>
<evidence type="ECO:0000313" key="3">
    <source>
        <dbReference type="Proteomes" id="UP000663281"/>
    </source>
</evidence>
<dbReference type="InterPro" id="IPR052746">
    <property type="entry name" value="MlaB_ABC_Transporter"/>
</dbReference>
<evidence type="ECO:0000259" key="1">
    <source>
        <dbReference type="PROSITE" id="PS50801"/>
    </source>
</evidence>
<sequence length="93" mass="9995">MSKDAIGFGSELTIRNIQDAHHLLSDKLHQNQPLVLDLSGLIKADTAGAQLLFLTYLHCQQQAIPLHWLGTSPELAGQLAALGIMIPGLGSEQ</sequence>
<reference evidence="2 3" key="1">
    <citation type="submission" date="2021-03" db="EMBL/GenBank/DDBJ databases">
        <title>Novel species identification of genus Shewanella.</title>
        <authorList>
            <person name="Liu G."/>
            <person name="Zhang Q."/>
        </authorList>
    </citation>
    <scope>NUCLEOTIDE SEQUENCE [LARGE SCALE GENOMIC DNA]</scope>
    <source>
        <strain evidence="2 3">FJAT-53726</strain>
    </source>
</reference>
<name>A0A975AL80_9GAMM</name>
<dbReference type="RefSeq" id="WP_207324972.1">
    <property type="nucleotide sequence ID" value="NZ_CP071504.1"/>
</dbReference>
<dbReference type="KEGG" id="scyp:JYB88_17635"/>
<keyword evidence="3" id="KW-1185">Reference proteome</keyword>
<dbReference type="AlphaFoldDB" id="A0A975AL80"/>
<feature type="domain" description="STAS" evidence="1">
    <location>
        <begin position="1"/>
        <end position="93"/>
    </location>
</feature>
<proteinExistence type="predicted"/>
<dbReference type="PANTHER" id="PTHR35849">
    <property type="entry name" value="BLR2341 PROTEIN"/>
    <property type="match status" value="1"/>
</dbReference>
<dbReference type="SUPFAM" id="SSF52091">
    <property type="entry name" value="SpoIIaa-like"/>
    <property type="match status" value="1"/>
</dbReference>
<dbReference type="EMBL" id="CP071504">
    <property type="protein sequence ID" value="QSX29973.1"/>
    <property type="molecule type" value="Genomic_DNA"/>
</dbReference>
<dbReference type="Proteomes" id="UP000663281">
    <property type="component" value="Chromosome"/>
</dbReference>
<organism evidence="2 3">
    <name type="scientific">Shewanella cyperi</name>
    <dbReference type="NCBI Taxonomy" id="2814292"/>
    <lineage>
        <taxon>Bacteria</taxon>
        <taxon>Pseudomonadati</taxon>
        <taxon>Pseudomonadota</taxon>
        <taxon>Gammaproteobacteria</taxon>
        <taxon>Alteromonadales</taxon>
        <taxon>Shewanellaceae</taxon>
        <taxon>Shewanella</taxon>
    </lineage>
</organism>
<dbReference type="PANTHER" id="PTHR35849:SF2">
    <property type="entry name" value="BLR2341 PROTEIN"/>
    <property type="match status" value="1"/>
</dbReference>
<dbReference type="InterPro" id="IPR058548">
    <property type="entry name" value="MlaB-like_STAS"/>
</dbReference>
<evidence type="ECO:0000313" key="2">
    <source>
        <dbReference type="EMBL" id="QSX29973.1"/>
    </source>
</evidence>
<dbReference type="InterPro" id="IPR036513">
    <property type="entry name" value="STAS_dom_sf"/>
</dbReference>